<evidence type="ECO:0000313" key="1">
    <source>
        <dbReference type="EMBL" id="CAK5062163.1"/>
    </source>
</evidence>
<dbReference type="EMBL" id="CAVMJV010000018">
    <property type="protein sequence ID" value="CAK5062163.1"/>
    <property type="molecule type" value="Genomic_DNA"/>
</dbReference>
<dbReference type="Proteomes" id="UP001497535">
    <property type="component" value="Unassembled WGS sequence"/>
</dbReference>
<keyword evidence="2" id="KW-1185">Reference proteome</keyword>
<name>A0ACB0YTH2_MELEN</name>
<protein>
    <submittedName>
        <fullName evidence="1">Uncharacterized protein</fullName>
    </submittedName>
</protein>
<accession>A0ACB0YTH2</accession>
<comment type="caution">
    <text evidence="1">The sequence shown here is derived from an EMBL/GenBank/DDBJ whole genome shotgun (WGS) entry which is preliminary data.</text>
</comment>
<gene>
    <name evidence="1" type="ORF">MENTE1834_LOCUS16427</name>
</gene>
<reference evidence="1" key="1">
    <citation type="submission" date="2023-11" db="EMBL/GenBank/DDBJ databases">
        <authorList>
            <person name="Poullet M."/>
        </authorList>
    </citation>
    <scope>NUCLEOTIDE SEQUENCE</scope>
    <source>
        <strain evidence="1">E1834</strain>
    </source>
</reference>
<organism evidence="1 2">
    <name type="scientific">Meloidogyne enterolobii</name>
    <name type="common">Root-knot nematode worm</name>
    <name type="synonym">Meloidogyne mayaguensis</name>
    <dbReference type="NCBI Taxonomy" id="390850"/>
    <lineage>
        <taxon>Eukaryota</taxon>
        <taxon>Metazoa</taxon>
        <taxon>Ecdysozoa</taxon>
        <taxon>Nematoda</taxon>
        <taxon>Chromadorea</taxon>
        <taxon>Rhabditida</taxon>
        <taxon>Tylenchina</taxon>
        <taxon>Tylenchomorpha</taxon>
        <taxon>Tylenchoidea</taxon>
        <taxon>Meloidogynidae</taxon>
        <taxon>Meloidogyninae</taxon>
        <taxon>Meloidogyne</taxon>
    </lineage>
</organism>
<evidence type="ECO:0000313" key="2">
    <source>
        <dbReference type="Proteomes" id="UP001497535"/>
    </source>
</evidence>
<proteinExistence type="predicted"/>
<sequence length="53" mass="6023">MTVDICCLLSKTHFFFLFFFISSSNSLTSTYIILGVGTKHRPTRKTNQNGSYV</sequence>